<evidence type="ECO:0000313" key="1">
    <source>
        <dbReference type="EMBL" id="VAW93851.1"/>
    </source>
</evidence>
<proteinExistence type="predicted"/>
<dbReference type="EMBL" id="UOFT01000034">
    <property type="protein sequence ID" value="VAW93851.1"/>
    <property type="molecule type" value="Genomic_DNA"/>
</dbReference>
<dbReference type="AlphaFoldDB" id="A0A3B0ZQ95"/>
<name>A0A3B0ZQ95_9ZZZZ</name>
<organism evidence="1">
    <name type="scientific">hydrothermal vent metagenome</name>
    <dbReference type="NCBI Taxonomy" id="652676"/>
    <lineage>
        <taxon>unclassified sequences</taxon>
        <taxon>metagenomes</taxon>
        <taxon>ecological metagenomes</taxon>
    </lineage>
</organism>
<sequence length="241" mass="27422">MKIKRSIFTILFLLITGICLATVVGDEPTRNTGMPNYSGSLQLGSIVTNTDDISGYSGRRININTGEHRFNDQILSENPRRSINITRTVFMGIKEIRWHEKSDKPCSMLVRTRPLDLAIDKTGYESASLCESSRSEKKVEFRNRRHFLRGIAACTTNKKSSSKNRLKGIRIYPARVAASGTVTNINTFEEERRHHCDIWFPPVFCRDGEIASGVNIYYEDDIFRGVGLRCRSVERLNSVLR</sequence>
<reference evidence="1" key="1">
    <citation type="submission" date="2018-06" db="EMBL/GenBank/DDBJ databases">
        <authorList>
            <person name="Zhirakovskaya E."/>
        </authorList>
    </citation>
    <scope>NUCLEOTIDE SEQUENCE</scope>
</reference>
<accession>A0A3B0ZQ95</accession>
<protein>
    <submittedName>
        <fullName evidence="1">Uncharacterized protein</fullName>
    </submittedName>
</protein>
<gene>
    <name evidence="1" type="ORF">MNBD_GAMMA23-760</name>
</gene>